<dbReference type="RefSeq" id="WP_126462645.1">
    <property type="nucleotide sequence ID" value="NZ_AP018721.1"/>
</dbReference>
<dbReference type="EMBL" id="SLZY01000004">
    <property type="protein sequence ID" value="TCS72688.1"/>
    <property type="molecule type" value="Genomic_DNA"/>
</dbReference>
<comment type="caution">
    <text evidence="1">The sequence shown here is derived from an EMBL/GenBank/DDBJ whole genome shotgun (WGS) entry which is preliminary data.</text>
</comment>
<dbReference type="Proteomes" id="UP000295135">
    <property type="component" value="Unassembled WGS sequence"/>
</dbReference>
<reference evidence="1 2" key="1">
    <citation type="submission" date="2019-03" db="EMBL/GenBank/DDBJ databases">
        <title>Genomic Encyclopedia of Type Strains, Phase IV (KMG-IV): sequencing the most valuable type-strain genomes for metagenomic binning, comparative biology and taxonomic classification.</title>
        <authorList>
            <person name="Goeker M."/>
        </authorList>
    </citation>
    <scope>NUCLEOTIDE SEQUENCE [LARGE SCALE GENOMIC DNA]</scope>
    <source>
        <strain evidence="1 2">DSM 103923</strain>
    </source>
</reference>
<accession>A0A4R3JWJ7</accession>
<name>A0A4R3JWJ7_9PROT</name>
<evidence type="ECO:0000313" key="1">
    <source>
        <dbReference type="EMBL" id="TCS72688.1"/>
    </source>
</evidence>
<organism evidence="1 2">
    <name type="scientific">Sulfuritortus calidifontis</name>
    <dbReference type="NCBI Taxonomy" id="1914471"/>
    <lineage>
        <taxon>Bacteria</taxon>
        <taxon>Pseudomonadati</taxon>
        <taxon>Pseudomonadota</taxon>
        <taxon>Betaproteobacteria</taxon>
        <taxon>Nitrosomonadales</taxon>
        <taxon>Thiobacillaceae</taxon>
        <taxon>Sulfuritortus</taxon>
    </lineage>
</organism>
<protein>
    <submittedName>
        <fullName evidence="1">Uncharacterized protein</fullName>
    </submittedName>
</protein>
<gene>
    <name evidence="1" type="ORF">EDC61_104102</name>
</gene>
<dbReference type="AlphaFoldDB" id="A0A4R3JWJ7"/>
<sequence length="76" mass="8435">MTDQIVTAHAVRRGRECWIIEIICPHCGHCHQHGGGNGLVARGGHRVAHCRNSHGRGYFIDLDGDKSVEVQYDDLC</sequence>
<evidence type="ECO:0000313" key="2">
    <source>
        <dbReference type="Proteomes" id="UP000295135"/>
    </source>
</evidence>
<keyword evidence="2" id="KW-1185">Reference proteome</keyword>
<proteinExistence type="predicted"/>